<feature type="repeat" description="WD" evidence="4">
    <location>
        <begin position="112"/>
        <end position="153"/>
    </location>
</feature>
<evidence type="ECO:0000313" key="7">
    <source>
        <dbReference type="EMBL" id="KAF6022515.1"/>
    </source>
</evidence>
<dbReference type="SUPFAM" id="SSF50978">
    <property type="entry name" value="WD40 repeat-like"/>
    <property type="match status" value="1"/>
</dbReference>
<gene>
    <name evidence="7" type="ORF">EB796_019189</name>
</gene>
<protein>
    <recommendedName>
        <fullName evidence="6">Autophagy-related protein 16 domain-containing protein</fullName>
    </recommendedName>
</protein>
<dbReference type="Proteomes" id="UP000593567">
    <property type="component" value="Unassembled WGS sequence"/>
</dbReference>
<dbReference type="PANTHER" id="PTHR19878:SF8">
    <property type="entry name" value="AUTOPHAGY-RELATED 16, ISOFORM F"/>
    <property type="match status" value="1"/>
</dbReference>
<dbReference type="InterPro" id="IPR019775">
    <property type="entry name" value="WD40_repeat_CS"/>
</dbReference>
<organism evidence="7 8">
    <name type="scientific">Bugula neritina</name>
    <name type="common">Brown bryozoan</name>
    <name type="synonym">Sertularia neritina</name>
    <dbReference type="NCBI Taxonomy" id="10212"/>
    <lineage>
        <taxon>Eukaryota</taxon>
        <taxon>Metazoa</taxon>
        <taxon>Spiralia</taxon>
        <taxon>Lophotrochozoa</taxon>
        <taxon>Bryozoa</taxon>
        <taxon>Gymnolaemata</taxon>
        <taxon>Cheilostomatida</taxon>
        <taxon>Flustrina</taxon>
        <taxon>Buguloidea</taxon>
        <taxon>Bugulidae</taxon>
        <taxon>Bugula</taxon>
    </lineage>
</organism>
<dbReference type="PROSITE" id="PS50082">
    <property type="entry name" value="WD_REPEATS_2"/>
    <property type="match status" value="3"/>
</dbReference>
<evidence type="ECO:0000256" key="1">
    <source>
        <dbReference type="ARBA" id="ARBA00009271"/>
    </source>
</evidence>
<feature type="repeat" description="WD" evidence="4">
    <location>
        <begin position="194"/>
        <end position="235"/>
    </location>
</feature>
<dbReference type="GO" id="GO:0034045">
    <property type="term" value="C:phagophore assembly site membrane"/>
    <property type="evidence" value="ECO:0007669"/>
    <property type="project" value="TreeGrafter"/>
</dbReference>
<dbReference type="CDD" id="cd22887">
    <property type="entry name" value="Atg16_CCD"/>
    <property type="match status" value="1"/>
</dbReference>
<feature type="repeat" description="WD" evidence="4">
    <location>
        <begin position="151"/>
        <end position="193"/>
    </location>
</feature>
<dbReference type="Pfam" id="PF08614">
    <property type="entry name" value="ATG16"/>
    <property type="match status" value="1"/>
</dbReference>
<evidence type="ECO:0000256" key="2">
    <source>
        <dbReference type="ARBA" id="ARBA00022574"/>
    </source>
</evidence>
<evidence type="ECO:0000256" key="4">
    <source>
        <dbReference type="PROSITE-ProRule" id="PRU00221"/>
    </source>
</evidence>
<dbReference type="PRINTS" id="PR00320">
    <property type="entry name" value="GPROTEINBRPT"/>
</dbReference>
<dbReference type="InterPro" id="IPR020472">
    <property type="entry name" value="WD40_PAC1"/>
</dbReference>
<dbReference type="InterPro" id="IPR045160">
    <property type="entry name" value="ATG16"/>
</dbReference>
<dbReference type="InterPro" id="IPR001680">
    <property type="entry name" value="WD40_rpt"/>
</dbReference>
<evidence type="ECO:0000313" key="8">
    <source>
        <dbReference type="Proteomes" id="UP000593567"/>
    </source>
</evidence>
<dbReference type="InterPro" id="IPR036322">
    <property type="entry name" value="WD40_repeat_dom_sf"/>
</dbReference>
<keyword evidence="3" id="KW-0677">Repeat</keyword>
<dbReference type="GO" id="GO:0043495">
    <property type="term" value="F:protein-membrane adaptor activity"/>
    <property type="evidence" value="ECO:0007669"/>
    <property type="project" value="TreeGrafter"/>
</dbReference>
<keyword evidence="8" id="KW-1185">Reference proteome</keyword>
<dbReference type="InterPro" id="IPR015943">
    <property type="entry name" value="WD40/YVTN_repeat-like_dom_sf"/>
</dbReference>
<proteinExistence type="inferred from homology"/>
<dbReference type="AlphaFoldDB" id="A0A7J7J905"/>
<dbReference type="GO" id="GO:0000421">
    <property type="term" value="C:autophagosome membrane"/>
    <property type="evidence" value="ECO:0007669"/>
    <property type="project" value="TreeGrafter"/>
</dbReference>
<feature type="domain" description="Autophagy-related protein 16" evidence="6">
    <location>
        <begin position="4"/>
        <end position="59"/>
    </location>
</feature>
<comment type="caution">
    <text evidence="7">The sequence shown here is derived from an EMBL/GenBank/DDBJ whole genome shotgun (WGS) entry which is preliminary data.</text>
</comment>
<accession>A0A7J7J905</accession>
<name>A0A7J7J905_BUGNE</name>
<keyword evidence="2 4" id="KW-0853">WD repeat</keyword>
<dbReference type="PROSITE" id="PS50294">
    <property type="entry name" value="WD_REPEATS_REGION"/>
    <property type="match status" value="2"/>
</dbReference>
<dbReference type="OrthoDB" id="6262491at2759"/>
<dbReference type="GO" id="GO:0034274">
    <property type="term" value="C:Atg12-Atg5-Atg16 complex"/>
    <property type="evidence" value="ECO:0007669"/>
    <property type="project" value="TreeGrafter"/>
</dbReference>
<dbReference type="SMART" id="SM00320">
    <property type="entry name" value="WD40"/>
    <property type="match status" value="4"/>
</dbReference>
<evidence type="ECO:0000256" key="3">
    <source>
        <dbReference type="ARBA" id="ARBA00022737"/>
    </source>
</evidence>
<comment type="similarity">
    <text evidence="1">Belongs to the WD repeat ATG16 family.</text>
</comment>
<dbReference type="Gene3D" id="2.130.10.10">
    <property type="entry name" value="YVTN repeat-like/Quinoprotein amine dehydrogenase"/>
    <property type="match status" value="1"/>
</dbReference>
<feature type="coiled-coil region" evidence="5">
    <location>
        <begin position="5"/>
        <end position="75"/>
    </location>
</feature>
<dbReference type="Gene3D" id="1.20.5.170">
    <property type="match status" value="1"/>
</dbReference>
<dbReference type="EMBL" id="VXIV02002843">
    <property type="protein sequence ID" value="KAF6022515.1"/>
    <property type="molecule type" value="Genomic_DNA"/>
</dbReference>
<sequence length="308" mass="34970">MKGHVSELEATNQMLKDEQQALQLEFVCLQEKYKTVEAQYNELINRWLVRTQQDADAQNREMEDFQRRKQIEIRQKIDQAMKDNIVVEEPSIGMRFGGYATSTVPTKVLYSFEAHDSEISDVKWSPSGKIFATAGVDRKVKIWEVTASRMLTGANSGVMSLDYDSEPSHMLLAGSNDFACHIWNIEDQRHRHTLTGHANRVYCARFMEDSGLVVSGSNDRTLKQWDLRERACVRTMFAGSSCNTLVTIGSLVISGHFDKKIRFWDKRAGDAQSNEITLQGKVTSLCLAGETITKMIDLRKNQVVSTFT</sequence>
<evidence type="ECO:0000259" key="6">
    <source>
        <dbReference type="Pfam" id="PF08614"/>
    </source>
</evidence>
<dbReference type="GO" id="GO:0000045">
    <property type="term" value="P:autophagosome assembly"/>
    <property type="evidence" value="ECO:0007669"/>
    <property type="project" value="InterPro"/>
</dbReference>
<reference evidence="7" key="1">
    <citation type="submission" date="2020-06" db="EMBL/GenBank/DDBJ databases">
        <title>Draft genome of Bugula neritina, a colonial animal packing powerful symbionts and potential medicines.</title>
        <authorList>
            <person name="Rayko M."/>
        </authorList>
    </citation>
    <scope>NUCLEOTIDE SEQUENCE [LARGE SCALE GENOMIC DNA]</scope>
    <source>
        <strain evidence="7">Kwan_BN1</strain>
    </source>
</reference>
<dbReference type="PANTHER" id="PTHR19878">
    <property type="entry name" value="AUTOPHAGY PROTEIN 16-LIKE"/>
    <property type="match status" value="1"/>
</dbReference>
<keyword evidence="5" id="KW-0175">Coiled coil</keyword>
<dbReference type="InterPro" id="IPR013923">
    <property type="entry name" value="Autophagy-rel_prot_16_dom"/>
</dbReference>
<dbReference type="Pfam" id="PF00400">
    <property type="entry name" value="WD40"/>
    <property type="match status" value="3"/>
</dbReference>
<dbReference type="PROSITE" id="PS00678">
    <property type="entry name" value="WD_REPEATS_1"/>
    <property type="match status" value="1"/>
</dbReference>
<evidence type="ECO:0000256" key="5">
    <source>
        <dbReference type="SAM" id="Coils"/>
    </source>
</evidence>